<name>A0AAV7IZW6_COTGL</name>
<reference evidence="3 4" key="1">
    <citation type="journal article" date="2021" name="J. Hered.">
        <title>A chromosome-level genome assembly of the parasitoid wasp, Cotesia glomerata (Hymenoptera: Braconidae).</title>
        <authorList>
            <person name="Pinto B.J."/>
            <person name="Weis J.J."/>
            <person name="Gamble T."/>
            <person name="Ode P.J."/>
            <person name="Paul R."/>
            <person name="Zaspel J.M."/>
        </authorList>
    </citation>
    <scope>NUCLEOTIDE SEQUENCE [LARGE SCALE GENOMIC DNA]</scope>
    <source>
        <strain evidence="3">CgM1</strain>
    </source>
</reference>
<evidence type="ECO:0000256" key="2">
    <source>
        <dbReference type="SAM" id="SignalP"/>
    </source>
</evidence>
<sequence>MKLIIIGLIAVSLVKCSPVFKRETDDLSPLNEVYVFQNENEQALDEEPHGDREKRKIGVIKLGVSNGIINFVFGKLDSFLDAKTKALGALDEANKAKNAIYGIDPKQSATKEFISDIVGKKIQASTAGIGPLINSATTFISTKSQGLIGAVTSKLAPLSSLSGGLSGGSGGDGGGSGGGLGSILSLVTSLSGSSSSGLGGLGGLSGGGSHDEKESSEGSSSGTGISIGDFPSIGGGVGYSK</sequence>
<dbReference type="Proteomes" id="UP000826195">
    <property type="component" value="Unassembled WGS sequence"/>
</dbReference>
<organism evidence="3 4">
    <name type="scientific">Cotesia glomerata</name>
    <name type="common">Lepidopteran parasitic wasp</name>
    <name type="synonym">Apanteles glomeratus</name>
    <dbReference type="NCBI Taxonomy" id="32391"/>
    <lineage>
        <taxon>Eukaryota</taxon>
        <taxon>Metazoa</taxon>
        <taxon>Ecdysozoa</taxon>
        <taxon>Arthropoda</taxon>
        <taxon>Hexapoda</taxon>
        <taxon>Insecta</taxon>
        <taxon>Pterygota</taxon>
        <taxon>Neoptera</taxon>
        <taxon>Endopterygota</taxon>
        <taxon>Hymenoptera</taxon>
        <taxon>Apocrita</taxon>
        <taxon>Ichneumonoidea</taxon>
        <taxon>Braconidae</taxon>
        <taxon>Microgastrinae</taxon>
        <taxon>Cotesia</taxon>
    </lineage>
</organism>
<feature type="compositionally biased region" description="Low complexity" evidence="1">
    <location>
        <begin position="217"/>
        <end position="228"/>
    </location>
</feature>
<evidence type="ECO:0000313" key="4">
    <source>
        <dbReference type="Proteomes" id="UP000826195"/>
    </source>
</evidence>
<dbReference type="AlphaFoldDB" id="A0AAV7IZW6"/>
<evidence type="ECO:0000313" key="3">
    <source>
        <dbReference type="EMBL" id="KAH0563978.1"/>
    </source>
</evidence>
<proteinExistence type="predicted"/>
<keyword evidence="2" id="KW-0732">Signal</keyword>
<protein>
    <submittedName>
        <fullName evidence="3">Uncharacterized protein</fullName>
    </submittedName>
</protein>
<comment type="caution">
    <text evidence="3">The sequence shown here is derived from an EMBL/GenBank/DDBJ whole genome shotgun (WGS) entry which is preliminary data.</text>
</comment>
<feature type="chain" id="PRO_5043888327" evidence="2">
    <location>
        <begin position="17"/>
        <end position="241"/>
    </location>
</feature>
<gene>
    <name evidence="3" type="ORF">KQX54_008461</name>
</gene>
<accession>A0AAV7IZW6</accession>
<feature type="region of interest" description="Disordered" evidence="1">
    <location>
        <begin position="201"/>
        <end position="241"/>
    </location>
</feature>
<dbReference type="EMBL" id="JAHXZJ010000002">
    <property type="protein sequence ID" value="KAH0563978.1"/>
    <property type="molecule type" value="Genomic_DNA"/>
</dbReference>
<keyword evidence="4" id="KW-1185">Reference proteome</keyword>
<feature type="signal peptide" evidence="2">
    <location>
        <begin position="1"/>
        <end position="16"/>
    </location>
</feature>
<evidence type="ECO:0000256" key="1">
    <source>
        <dbReference type="SAM" id="MobiDB-lite"/>
    </source>
</evidence>